<keyword evidence="5" id="KW-0862">Zinc</keyword>
<dbReference type="Pfam" id="PF12171">
    <property type="entry name" value="zf-C2H2_jaz"/>
    <property type="match status" value="2"/>
</dbReference>
<accession>A0A4S4L3T1</accession>
<reference evidence="9 10" key="1">
    <citation type="submission" date="2019-02" db="EMBL/GenBank/DDBJ databases">
        <title>Genome sequencing of the rare red list fungi Phellinidium pouzarii.</title>
        <authorList>
            <person name="Buettner E."/>
            <person name="Kellner H."/>
        </authorList>
    </citation>
    <scope>NUCLEOTIDE SEQUENCE [LARGE SCALE GENOMIC DNA]</scope>
    <source>
        <strain evidence="9 10">DSM 108285</strain>
    </source>
</reference>
<feature type="domain" description="C2H2-type" evidence="8">
    <location>
        <begin position="161"/>
        <end position="187"/>
    </location>
</feature>
<dbReference type="PANTHER" id="PTHR24388:SF54">
    <property type="entry name" value="PROTEIN ESCARGOT"/>
    <property type="match status" value="1"/>
</dbReference>
<name>A0A4S4L3T1_9AGAM</name>
<evidence type="ECO:0000256" key="7">
    <source>
        <dbReference type="PROSITE-ProRule" id="PRU00042"/>
    </source>
</evidence>
<keyword evidence="6" id="KW-0539">Nucleus</keyword>
<dbReference type="GO" id="GO:0000978">
    <property type="term" value="F:RNA polymerase II cis-regulatory region sequence-specific DNA binding"/>
    <property type="evidence" value="ECO:0007669"/>
    <property type="project" value="TreeGrafter"/>
</dbReference>
<gene>
    <name evidence="9" type="ORF">EW145_g5721</name>
</gene>
<feature type="domain" description="C2H2-type" evidence="8">
    <location>
        <begin position="273"/>
        <end position="302"/>
    </location>
</feature>
<dbReference type="Proteomes" id="UP000308199">
    <property type="component" value="Unassembled WGS sequence"/>
</dbReference>
<dbReference type="InterPro" id="IPR050527">
    <property type="entry name" value="Snail/Krueppel_Znf"/>
</dbReference>
<dbReference type="OrthoDB" id="6077919at2759"/>
<evidence type="ECO:0000256" key="2">
    <source>
        <dbReference type="ARBA" id="ARBA00022723"/>
    </source>
</evidence>
<protein>
    <recommendedName>
        <fullName evidence="8">C2H2-type domain-containing protein</fullName>
    </recommendedName>
</protein>
<keyword evidence="2" id="KW-0479">Metal-binding</keyword>
<dbReference type="GO" id="GO:0000981">
    <property type="term" value="F:DNA-binding transcription factor activity, RNA polymerase II-specific"/>
    <property type="evidence" value="ECO:0007669"/>
    <property type="project" value="TreeGrafter"/>
</dbReference>
<proteinExistence type="predicted"/>
<dbReference type="PANTHER" id="PTHR24388">
    <property type="entry name" value="ZINC FINGER PROTEIN"/>
    <property type="match status" value="1"/>
</dbReference>
<sequence>MDSLSFKQTTMYCERCERRFPHQRALEQHKNDSDDHNICDECDKDFATCTGLEQHYAQSPRHHYCQTCDRHFSSDNGFLNHSTSRHHFCGEHRRMFSTAEGLRQHYIQSGDHYYCALCSTLLEDKDEFFEHGDEYHFVCRSCVRIFSSADGLANHNDCSHYYCRECDRFFQSAANLESHMASSAAHTIPSITCPGRGCEKSFVSLSAFILHAESGACVSGITYDLVYALVERVDRQHTITNAAHTVADPMGSLNIPEYLEYWVTEQSWNGDAYECFLCNRKFHAFDALDAHLKSLYHREAKYLCPNTECGNEYQVLSALCQHVERGNCGVGRNRQVQSIMNGMAGGIRSIAA</sequence>
<keyword evidence="4 7" id="KW-0863">Zinc-finger</keyword>
<keyword evidence="3" id="KW-0677">Repeat</keyword>
<dbReference type="PROSITE" id="PS00028">
    <property type="entry name" value="ZINC_FINGER_C2H2_1"/>
    <property type="match status" value="1"/>
</dbReference>
<dbReference type="Pfam" id="PF13912">
    <property type="entry name" value="zf-C2H2_6"/>
    <property type="match status" value="1"/>
</dbReference>
<comment type="caution">
    <text evidence="9">The sequence shown here is derived from an EMBL/GenBank/DDBJ whole genome shotgun (WGS) entry which is preliminary data.</text>
</comment>
<evidence type="ECO:0000256" key="1">
    <source>
        <dbReference type="ARBA" id="ARBA00004123"/>
    </source>
</evidence>
<comment type="subcellular location">
    <subcellularLocation>
        <location evidence="1">Nucleus</location>
    </subcellularLocation>
</comment>
<dbReference type="Gene3D" id="3.30.160.60">
    <property type="entry name" value="Classic Zinc Finger"/>
    <property type="match status" value="3"/>
</dbReference>
<dbReference type="SMART" id="SM00355">
    <property type="entry name" value="ZnF_C2H2"/>
    <property type="match status" value="8"/>
</dbReference>
<evidence type="ECO:0000259" key="8">
    <source>
        <dbReference type="PROSITE" id="PS50157"/>
    </source>
</evidence>
<evidence type="ECO:0000313" key="9">
    <source>
        <dbReference type="EMBL" id="THH04170.1"/>
    </source>
</evidence>
<dbReference type="GO" id="GO:0008270">
    <property type="term" value="F:zinc ion binding"/>
    <property type="evidence" value="ECO:0007669"/>
    <property type="project" value="UniProtKB-KW"/>
</dbReference>
<keyword evidence="10" id="KW-1185">Reference proteome</keyword>
<evidence type="ECO:0000256" key="6">
    <source>
        <dbReference type="ARBA" id="ARBA00023242"/>
    </source>
</evidence>
<evidence type="ECO:0000256" key="4">
    <source>
        <dbReference type="ARBA" id="ARBA00022771"/>
    </source>
</evidence>
<organism evidence="9 10">
    <name type="scientific">Phellinidium pouzarii</name>
    <dbReference type="NCBI Taxonomy" id="167371"/>
    <lineage>
        <taxon>Eukaryota</taxon>
        <taxon>Fungi</taxon>
        <taxon>Dikarya</taxon>
        <taxon>Basidiomycota</taxon>
        <taxon>Agaricomycotina</taxon>
        <taxon>Agaricomycetes</taxon>
        <taxon>Hymenochaetales</taxon>
        <taxon>Hymenochaetaceae</taxon>
        <taxon>Phellinidium</taxon>
    </lineage>
</organism>
<dbReference type="InterPro" id="IPR022755">
    <property type="entry name" value="Znf_C2H2_jaz"/>
</dbReference>
<dbReference type="GO" id="GO:0005634">
    <property type="term" value="C:nucleus"/>
    <property type="evidence" value="ECO:0007669"/>
    <property type="project" value="UniProtKB-SubCell"/>
</dbReference>
<dbReference type="InterPro" id="IPR013087">
    <property type="entry name" value="Znf_C2H2_type"/>
</dbReference>
<evidence type="ECO:0000256" key="3">
    <source>
        <dbReference type="ARBA" id="ARBA00022737"/>
    </source>
</evidence>
<dbReference type="PROSITE" id="PS50157">
    <property type="entry name" value="ZINC_FINGER_C2H2_2"/>
    <property type="match status" value="3"/>
</dbReference>
<evidence type="ECO:0000256" key="5">
    <source>
        <dbReference type="ARBA" id="ARBA00022833"/>
    </source>
</evidence>
<feature type="domain" description="C2H2-type" evidence="8">
    <location>
        <begin position="137"/>
        <end position="160"/>
    </location>
</feature>
<evidence type="ECO:0000313" key="10">
    <source>
        <dbReference type="Proteomes" id="UP000308199"/>
    </source>
</evidence>
<dbReference type="AlphaFoldDB" id="A0A4S4L3T1"/>
<dbReference type="EMBL" id="SGPK01000369">
    <property type="protein sequence ID" value="THH04170.1"/>
    <property type="molecule type" value="Genomic_DNA"/>
</dbReference>